<dbReference type="GO" id="GO:0016020">
    <property type="term" value="C:membrane"/>
    <property type="evidence" value="ECO:0007669"/>
    <property type="project" value="UniProtKB-SubCell"/>
</dbReference>
<keyword evidence="2 7" id="KW-0645">Protease</keyword>
<dbReference type="SUPFAM" id="SSF50494">
    <property type="entry name" value="Trypsin-like serine proteases"/>
    <property type="match status" value="1"/>
</dbReference>
<comment type="subcellular location">
    <subcellularLocation>
        <location evidence="1">Membrane</location>
        <topology evidence="1">Single-pass type II membrane protein</topology>
    </subcellularLocation>
</comment>
<dbReference type="InterPro" id="IPR018114">
    <property type="entry name" value="TRYPSIN_HIS"/>
</dbReference>
<dbReference type="PROSITE" id="PS00135">
    <property type="entry name" value="TRYPSIN_SER"/>
    <property type="match status" value="1"/>
</dbReference>
<name>A0A6P8X448_DROAB</name>
<accession>A0A6P8X448</accession>
<keyword evidence="4 7" id="KW-0720">Serine protease</keyword>
<dbReference type="GO" id="GO:0006508">
    <property type="term" value="P:proteolysis"/>
    <property type="evidence" value="ECO:0007669"/>
    <property type="project" value="UniProtKB-KW"/>
</dbReference>
<evidence type="ECO:0000313" key="9">
    <source>
        <dbReference type="Proteomes" id="UP000515160"/>
    </source>
</evidence>
<dbReference type="Proteomes" id="UP000515160">
    <property type="component" value="Chromosome 3"/>
</dbReference>
<keyword evidence="6" id="KW-1015">Disulfide bond</keyword>
<dbReference type="Gene3D" id="2.40.10.10">
    <property type="entry name" value="Trypsin-like serine proteases"/>
    <property type="match status" value="1"/>
</dbReference>
<reference evidence="10" key="1">
    <citation type="submission" date="2025-08" db="UniProtKB">
        <authorList>
            <consortium name="RefSeq"/>
        </authorList>
    </citation>
    <scope>IDENTIFICATION</scope>
    <source>
        <strain evidence="10">15112-1751.03</strain>
        <tissue evidence="10">Whole Adult</tissue>
    </source>
</reference>
<dbReference type="PROSITE" id="PS50240">
    <property type="entry name" value="TRYPSIN_DOM"/>
    <property type="match status" value="1"/>
</dbReference>
<keyword evidence="3 7" id="KW-0378">Hydrolase</keyword>
<dbReference type="InterPro" id="IPR009003">
    <property type="entry name" value="Peptidase_S1_PA"/>
</dbReference>
<sequence length="342" mass="37757">MSSLLLLNSAAEELKVQPMPKIKRQNNFFQWLASILFPINRPTTTTTPSSTTTRSTTLAATTTRTTTTTVSLEDRECLSCRCGLINTLRKIVGGHVTRRHQYPWMVAVLFFDRFYCAGSLISDRYVLTAAHCVEGVPPELITLRFLEHNRSDSDALVVERRAIKVKPHELYNPRSFNNDIALITLDEPVSFEGRIRPICMPETSGDFDGEPAIVAGWGARREGGFATDTLQEGDVIVLSQEDCRNSSLSSYKPGQITDNMLCAGYVGDVAKDACSGDSGGPLHVLLDEQPGQYQLAGIVSWGEGCARPNAPGVYTRVNRYLRWIAANTAHACMCMPLAEEDY</sequence>
<dbReference type="GO" id="GO:0004252">
    <property type="term" value="F:serine-type endopeptidase activity"/>
    <property type="evidence" value="ECO:0007669"/>
    <property type="project" value="InterPro"/>
</dbReference>
<dbReference type="InterPro" id="IPR001314">
    <property type="entry name" value="Peptidase_S1A"/>
</dbReference>
<proteinExistence type="predicted"/>
<dbReference type="FunFam" id="2.40.10.10:FF:000006">
    <property type="entry name" value="Serine proteinase stubble"/>
    <property type="match status" value="1"/>
</dbReference>
<evidence type="ECO:0000256" key="2">
    <source>
        <dbReference type="ARBA" id="ARBA00022670"/>
    </source>
</evidence>
<dbReference type="CDD" id="cd00190">
    <property type="entry name" value="Tryp_SPc"/>
    <property type="match status" value="1"/>
</dbReference>
<evidence type="ECO:0000256" key="7">
    <source>
        <dbReference type="RuleBase" id="RU363034"/>
    </source>
</evidence>
<dbReference type="AlphaFoldDB" id="A0A6P8X448"/>
<dbReference type="SMART" id="SM00020">
    <property type="entry name" value="Tryp_SPc"/>
    <property type="match status" value="1"/>
</dbReference>
<evidence type="ECO:0000256" key="4">
    <source>
        <dbReference type="ARBA" id="ARBA00022825"/>
    </source>
</evidence>
<dbReference type="InterPro" id="IPR001254">
    <property type="entry name" value="Trypsin_dom"/>
</dbReference>
<evidence type="ECO:0000256" key="1">
    <source>
        <dbReference type="ARBA" id="ARBA00004606"/>
    </source>
</evidence>
<dbReference type="Pfam" id="PF00089">
    <property type="entry name" value="Trypsin"/>
    <property type="match status" value="1"/>
</dbReference>
<organism evidence="9 10">
    <name type="scientific">Drosophila albomicans</name>
    <name type="common">Fruit fly</name>
    <dbReference type="NCBI Taxonomy" id="7291"/>
    <lineage>
        <taxon>Eukaryota</taxon>
        <taxon>Metazoa</taxon>
        <taxon>Ecdysozoa</taxon>
        <taxon>Arthropoda</taxon>
        <taxon>Hexapoda</taxon>
        <taxon>Insecta</taxon>
        <taxon>Pterygota</taxon>
        <taxon>Neoptera</taxon>
        <taxon>Endopterygota</taxon>
        <taxon>Diptera</taxon>
        <taxon>Brachycera</taxon>
        <taxon>Muscomorpha</taxon>
        <taxon>Ephydroidea</taxon>
        <taxon>Drosophilidae</taxon>
        <taxon>Drosophila</taxon>
    </lineage>
</organism>
<gene>
    <name evidence="10" type="primary">LOC117569466</name>
</gene>
<evidence type="ECO:0000256" key="5">
    <source>
        <dbReference type="ARBA" id="ARBA00022968"/>
    </source>
</evidence>
<dbReference type="RefSeq" id="XP_034106523.2">
    <property type="nucleotide sequence ID" value="XM_034250632.2"/>
</dbReference>
<protein>
    <submittedName>
        <fullName evidence="10">Trypsin eta</fullName>
    </submittedName>
</protein>
<dbReference type="PANTHER" id="PTHR24258">
    <property type="entry name" value="SERINE PROTEASE-RELATED"/>
    <property type="match status" value="1"/>
</dbReference>
<keyword evidence="5" id="KW-0735">Signal-anchor</keyword>
<dbReference type="GeneID" id="117569466"/>
<dbReference type="PANTHER" id="PTHR24258:SF116">
    <property type="entry name" value="FI16631P1-RELATED"/>
    <property type="match status" value="1"/>
</dbReference>
<dbReference type="OrthoDB" id="10012881at2759"/>
<evidence type="ECO:0000313" key="10">
    <source>
        <dbReference type="RefSeq" id="XP_034106523.2"/>
    </source>
</evidence>
<evidence type="ECO:0000256" key="6">
    <source>
        <dbReference type="ARBA" id="ARBA00023157"/>
    </source>
</evidence>
<dbReference type="InterPro" id="IPR033116">
    <property type="entry name" value="TRYPSIN_SER"/>
</dbReference>
<feature type="domain" description="Peptidase S1" evidence="8">
    <location>
        <begin position="91"/>
        <end position="329"/>
    </location>
</feature>
<evidence type="ECO:0000259" key="8">
    <source>
        <dbReference type="PROSITE" id="PS50240"/>
    </source>
</evidence>
<dbReference type="PROSITE" id="PS00134">
    <property type="entry name" value="TRYPSIN_HIS"/>
    <property type="match status" value="1"/>
</dbReference>
<dbReference type="PRINTS" id="PR00722">
    <property type="entry name" value="CHYMOTRYPSIN"/>
</dbReference>
<evidence type="ECO:0000256" key="3">
    <source>
        <dbReference type="ARBA" id="ARBA00022801"/>
    </source>
</evidence>
<keyword evidence="9" id="KW-1185">Reference proteome</keyword>
<dbReference type="InterPro" id="IPR043504">
    <property type="entry name" value="Peptidase_S1_PA_chymotrypsin"/>
</dbReference>
<keyword evidence="5" id="KW-0812">Transmembrane</keyword>